<sequence length="139" mass="16307">MPWDELKAARRAKGLCLDCGRSPKQQNSDRCVSCLGKRRITRRLKYSKRLEQGLCPECGGERDISPRDIFCRECLRKATIRNANYVPDRLEAAKRARKFRNKRRKERQCQGCGQQLGESKYRSCLRCRRRKYQPRVAVG</sequence>
<protein>
    <submittedName>
        <fullName evidence="1">Uncharacterized protein</fullName>
    </submittedName>
</protein>
<proteinExistence type="predicted"/>
<organism evidence="1">
    <name type="scientific">marine sediment metagenome</name>
    <dbReference type="NCBI Taxonomy" id="412755"/>
    <lineage>
        <taxon>unclassified sequences</taxon>
        <taxon>metagenomes</taxon>
        <taxon>ecological metagenomes</taxon>
    </lineage>
</organism>
<evidence type="ECO:0000313" key="1">
    <source>
        <dbReference type="EMBL" id="KKN20695.1"/>
    </source>
</evidence>
<dbReference type="AlphaFoldDB" id="A0A0F9NMH3"/>
<name>A0A0F9NMH3_9ZZZZ</name>
<accession>A0A0F9NMH3</accession>
<gene>
    <name evidence="1" type="ORF">LCGC14_0933020</name>
</gene>
<comment type="caution">
    <text evidence="1">The sequence shown here is derived from an EMBL/GenBank/DDBJ whole genome shotgun (WGS) entry which is preliminary data.</text>
</comment>
<dbReference type="EMBL" id="LAZR01003217">
    <property type="protein sequence ID" value="KKN20695.1"/>
    <property type="molecule type" value="Genomic_DNA"/>
</dbReference>
<reference evidence="1" key="1">
    <citation type="journal article" date="2015" name="Nature">
        <title>Complex archaea that bridge the gap between prokaryotes and eukaryotes.</title>
        <authorList>
            <person name="Spang A."/>
            <person name="Saw J.H."/>
            <person name="Jorgensen S.L."/>
            <person name="Zaremba-Niedzwiedzka K."/>
            <person name="Martijn J."/>
            <person name="Lind A.E."/>
            <person name="van Eijk R."/>
            <person name="Schleper C."/>
            <person name="Guy L."/>
            <person name="Ettema T.J."/>
        </authorList>
    </citation>
    <scope>NUCLEOTIDE SEQUENCE</scope>
</reference>